<accession>A0A1H7NJF3</accession>
<feature type="transmembrane region" description="Helical" evidence="1">
    <location>
        <begin position="40"/>
        <end position="63"/>
    </location>
</feature>
<evidence type="ECO:0000313" key="3">
    <source>
        <dbReference type="Proteomes" id="UP000198916"/>
    </source>
</evidence>
<evidence type="ECO:0000256" key="1">
    <source>
        <dbReference type="SAM" id="Phobius"/>
    </source>
</evidence>
<protein>
    <submittedName>
        <fullName evidence="2">Uncharacterized protein</fullName>
    </submittedName>
</protein>
<organism evidence="2 3">
    <name type="scientific">Parapedobacter koreensis</name>
    <dbReference type="NCBI Taxonomy" id="332977"/>
    <lineage>
        <taxon>Bacteria</taxon>
        <taxon>Pseudomonadati</taxon>
        <taxon>Bacteroidota</taxon>
        <taxon>Sphingobacteriia</taxon>
        <taxon>Sphingobacteriales</taxon>
        <taxon>Sphingobacteriaceae</taxon>
        <taxon>Parapedobacter</taxon>
    </lineage>
</organism>
<keyword evidence="3" id="KW-1185">Reference proteome</keyword>
<dbReference type="AlphaFoldDB" id="A0A1H7NJF3"/>
<reference evidence="3" key="1">
    <citation type="submission" date="2016-10" db="EMBL/GenBank/DDBJ databases">
        <authorList>
            <person name="Varghese N."/>
            <person name="Submissions S."/>
        </authorList>
    </citation>
    <scope>NUCLEOTIDE SEQUENCE [LARGE SCALE GENOMIC DNA]</scope>
    <source>
        <strain evidence="3">Jip14</strain>
    </source>
</reference>
<dbReference type="STRING" id="332977.SAMN05421740_1045"/>
<dbReference type="Proteomes" id="UP000198916">
    <property type="component" value="Unassembled WGS sequence"/>
</dbReference>
<feature type="transmembrane region" description="Helical" evidence="1">
    <location>
        <begin position="9"/>
        <end position="28"/>
    </location>
</feature>
<dbReference type="EMBL" id="FNZR01000004">
    <property type="protein sequence ID" value="SEL23514.1"/>
    <property type="molecule type" value="Genomic_DNA"/>
</dbReference>
<dbReference type="RefSeq" id="WP_090605473.1">
    <property type="nucleotide sequence ID" value="NZ_FNZR01000004.1"/>
</dbReference>
<proteinExistence type="predicted"/>
<sequence length="216" mass="25433">MKQPKSEIIVNVFLLALVLFIIAFFLFYDKYNLFRFPFDANVWGTASDWVMIFVTAITAYYLYQSLKSQREIQLMQQKVTKIEEYDYLMKIKPNFKISIDRSTIKPKNLSGPQIVNCLAILEAENHTAINVKVLIRTYINNELQAEYDESFDRYEPKYGNVLKIDQFEVKRDGSDKFHITYNITYDDIEGNSYKKRIKVKNKALSLSLVDYPAERL</sequence>
<keyword evidence="1" id="KW-1133">Transmembrane helix</keyword>
<keyword evidence="1" id="KW-0812">Transmembrane</keyword>
<name>A0A1H7NJF3_9SPHI</name>
<gene>
    <name evidence="2" type="ORF">SAMN05421740_1045</name>
</gene>
<keyword evidence="1" id="KW-0472">Membrane</keyword>
<evidence type="ECO:0000313" key="2">
    <source>
        <dbReference type="EMBL" id="SEL23514.1"/>
    </source>
</evidence>
<dbReference type="OrthoDB" id="1372378at2"/>